<dbReference type="RefSeq" id="WP_243843180.1">
    <property type="nucleotide sequence ID" value="NZ_JAAOZC010000001.1"/>
</dbReference>
<feature type="transmembrane region" description="Helical" evidence="6">
    <location>
        <begin position="71"/>
        <end position="90"/>
    </location>
</feature>
<comment type="caution">
    <text evidence="8">The sequence shown here is derived from an EMBL/GenBank/DDBJ whole genome shotgun (WGS) entry which is preliminary data.</text>
</comment>
<feature type="transmembrane region" description="Helical" evidence="6">
    <location>
        <begin position="245"/>
        <end position="261"/>
    </location>
</feature>
<keyword evidence="9" id="KW-1185">Reference proteome</keyword>
<dbReference type="SUPFAM" id="SSF103481">
    <property type="entry name" value="Multidrug resistance efflux transporter EmrE"/>
    <property type="match status" value="2"/>
</dbReference>
<evidence type="ECO:0000256" key="6">
    <source>
        <dbReference type="SAM" id="Phobius"/>
    </source>
</evidence>
<dbReference type="Proteomes" id="UP000727456">
    <property type="component" value="Unassembled WGS sequence"/>
</dbReference>
<dbReference type="PROSITE" id="PS51257">
    <property type="entry name" value="PROKAR_LIPOPROTEIN"/>
    <property type="match status" value="1"/>
</dbReference>
<evidence type="ECO:0000256" key="3">
    <source>
        <dbReference type="ARBA" id="ARBA00022692"/>
    </source>
</evidence>
<evidence type="ECO:0000256" key="4">
    <source>
        <dbReference type="ARBA" id="ARBA00022989"/>
    </source>
</evidence>
<feature type="transmembrane region" description="Helical" evidence="6">
    <location>
        <begin position="96"/>
        <end position="117"/>
    </location>
</feature>
<evidence type="ECO:0000256" key="2">
    <source>
        <dbReference type="ARBA" id="ARBA00009853"/>
    </source>
</evidence>
<evidence type="ECO:0000256" key="1">
    <source>
        <dbReference type="ARBA" id="ARBA00004141"/>
    </source>
</evidence>
<feature type="transmembrane region" description="Helical" evidence="6">
    <location>
        <begin position="152"/>
        <end position="173"/>
    </location>
</feature>
<dbReference type="InterPro" id="IPR037185">
    <property type="entry name" value="EmrE-like"/>
</dbReference>
<dbReference type="Pfam" id="PF00892">
    <property type="entry name" value="EamA"/>
    <property type="match status" value="2"/>
</dbReference>
<keyword evidence="3 6" id="KW-0812">Transmembrane</keyword>
<feature type="transmembrane region" description="Helical" evidence="6">
    <location>
        <begin position="35"/>
        <end position="59"/>
    </location>
</feature>
<feature type="transmembrane region" description="Helical" evidence="6">
    <location>
        <begin position="267"/>
        <end position="284"/>
    </location>
</feature>
<proteinExistence type="inferred from homology"/>
<dbReference type="Gene3D" id="1.10.3730.20">
    <property type="match status" value="1"/>
</dbReference>
<dbReference type="InterPro" id="IPR000620">
    <property type="entry name" value="EamA_dom"/>
</dbReference>
<organism evidence="8 9">
    <name type="scientific">Sphingomonas vulcanisoli</name>
    <dbReference type="NCBI Taxonomy" id="1658060"/>
    <lineage>
        <taxon>Bacteria</taxon>
        <taxon>Pseudomonadati</taxon>
        <taxon>Pseudomonadota</taxon>
        <taxon>Alphaproteobacteria</taxon>
        <taxon>Sphingomonadales</taxon>
        <taxon>Sphingomonadaceae</taxon>
        <taxon>Sphingomonas</taxon>
    </lineage>
</organism>
<dbReference type="EMBL" id="JAAOZC010000001">
    <property type="protein sequence ID" value="NIJ06429.1"/>
    <property type="molecule type" value="Genomic_DNA"/>
</dbReference>
<evidence type="ECO:0000259" key="7">
    <source>
        <dbReference type="Pfam" id="PF00892"/>
    </source>
</evidence>
<feature type="transmembrane region" description="Helical" evidence="6">
    <location>
        <begin position="185"/>
        <end position="207"/>
    </location>
</feature>
<gene>
    <name evidence="8" type="ORF">FHS31_000011</name>
</gene>
<accession>A0ABX0TLN6</accession>
<dbReference type="PANTHER" id="PTHR22911">
    <property type="entry name" value="ACYL-MALONYL CONDENSING ENZYME-RELATED"/>
    <property type="match status" value="1"/>
</dbReference>
<keyword evidence="5 6" id="KW-0472">Membrane</keyword>
<sequence>MDRAISTPVAFAAACLGIAVYSAMDVTMKLLTLASGVYCALLWRSVVGTILSGGVYLARRPAWPTRAAMRLHIERGLIVTAMAMLFFWGLARVPMAQAIALCFIAPLLALGLAVVLLKERIGRDVLGASAIAFAGVLVVAVSTARSGQSEQALYGTLAVLCAALCYAYNIILMRRQGAHSDAIEVAFFQNGVMAAVLLCAAPWLGAWPLPSQWPIAIGGAMFATIANILLAWAYSQAPANRMAPSEYTGFLWASLFGWAFFHESVRAVTLGGAALIIAGCLIAARRTAAEPMEAAL</sequence>
<comment type="similarity">
    <text evidence="2">Belongs to the drug/metabolite transporter (DMT) superfamily. 10 TMS drug/metabolite exporter (DME) (TC 2.A.7.3) family.</text>
</comment>
<protein>
    <submittedName>
        <fullName evidence="8">S-adenosylmethionine uptake transporter</fullName>
    </submittedName>
</protein>
<feature type="transmembrane region" description="Helical" evidence="6">
    <location>
        <begin position="213"/>
        <end position="233"/>
    </location>
</feature>
<feature type="domain" description="EamA" evidence="7">
    <location>
        <begin position="13"/>
        <end position="140"/>
    </location>
</feature>
<evidence type="ECO:0000256" key="5">
    <source>
        <dbReference type="ARBA" id="ARBA00023136"/>
    </source>
</evidence>
<feature type="domain" description="EamA" evidence="7">
    <location>
        <begin position="154"/>
        <end position="283"/>
    </location>
</feature>
<dbReference type="PANTHER" id="PTHR22911:SF6">
    <property type="entry name" value="SOLUTE CARRIER FAMILY 35 MEMBER G1"/>
    <property type="match status" value="1"/>
</dbReference>
<keyword evidence="4 6" id="KW-1133">Transmembrane helix</keyword>
<reference evidence="8 9" key="1">
    <citation type="submission" date="2020-03" db="EMBL/GenBank/DDBJ databases">
        <title>Genomic Encyclopedia of Type Strains, Phase III (KMG-III): the genomes of soil and plant-associated and newly described type strains.</title>
        <authorList>
            <person name="Whitman W."/>
        </authorList>
    </citation>
    <scope>NUCLEOTIDE SEQUENCE [LARGE SCALE GENOMIC DNA]</scope>
    <source>
        <strain evidence="8 9">CECT 8804</strain>
    </source>
</reference>
<feature type="transmembrane region" description="Helical" evidence="6">
    <location>
        <begin position="124"/>
        <end position="146"/>
    </location>
</feature>
<evidence type="ECO:0000313" key="9">
    <source>
        <dbReference type="Proteomes" id="UP000727456"/>
    </source>
</evidence>
<evidence type="ECO:0000313" key="8">
    <source>
        <dbReference type="EMBL" id="NIJ06429.1"/>
    </source>
</evidence>
<name>A0ABX0TLN6_9SPHN</name>
<comment type="subcellular location">
    <subcellularLocation>
        <location evidence="1">Membrane</location>
        <topology evidence="1">Multi-pass membrane protein</topology>
    </subcellularLocation>
</comment>